<organism evidence="1 2">
    <name type="scientific">Xenorhabdus lircayensis</name>
    <dbReference type="NCBI Taxonomy" id="2763499"/>
    <lineage>
        <taxon>Bacteria</taxon>
        <taxon>Pseudomonadati</taxon>
        <taxon>Pseudomonadota</taxon>
        <taxon>Gammaproteobacteria</taxon>
        <taxon>Enterobacterales</taxon>
        <taxon>Morganellaceae</taxon>
        <taxon>Xenorhabdus</taxon>
    </lineage>
</organism>
<reference evidence="1 2" key="1">
    <citation type="submission" date="2020-08" db="EMBL/GenBank/DDBJ databases">
        <title>Description of Xenorhabdus lircayensis sp. nov., the symbiotic bacterium associated with the entomopathogenic nematode Steirnernema unicornum.</title>
        <authorList>
            <person name="Castaneda-Alvarez C."/>
            <person name="Prodan S."/>
            <person name="Zamorano A."/>
            <person name="San-Blas E."/>
            <person name="Aballay E."/>
        </authorList>
    </citation>
    <scope>NUCLEOTIDE SEQUENCE [LARGE SCALE GENOMIC DNA]</scope>
    <source>
        <strain evidence="1 2">VLS</strain>
    </source>
</reference>
<dbReference type="Proteomes" id="UP000696184">
    <property type="component" value="Unassembled WGS sequence"/>
</dbReference>
<keyword evidence="2" id="KW-1185">Reference proteome</keyword>
<dbReference type="EMBL" id="JACOII010000008">
    <property type="protein sequence ID" value="MBI6547386.1"/>
    <property type="molecule type" value="Genomic_DNA"/>
</dbReference>
<protein>
    <submittedName>
        <fullName evidence="1">Uncharacterized protein</fullName>
    </submittedName>
</protein>
<dbReference type="RefSeq" id="WP_198688194.1">
    <property type="nucleotide sequence ID" value="NZ_CAWPUD010000082.1"/>
</dbReference>
<name>A0ABS0U3L7_9GAMM</name>
<evidence type="ECO:0000313" key="1">
    <source>
        <dbReference type="EMBL" id="MBI6547386.1"/>
    </source>
</evidence>
<gene>
    <name evidence="1" type="ORF">H8A87_01115</name>
</gene>
<comment type="caution">
    <text evidence="1">The sequence shown here is derived from an EMBL/GenBank/DDBJ whole genome shotgun (WGS) entry which is preliminary data.</text>
</comment>
<sequence>MRSNKTLDSLVIRVSKLSNRAFLGRVKENKNMPNSVVMVGARRDVTHQVLDAAIEIISNNDDFSRPTIIRIGDVEYKLELTERP</sequence>
<dbReference type="InterPro" id="IPR055869">
    <property type="entry name" value="DUF7446"/>
</dbReference>
<accession>A0ABS0U3L7</accession>
<dbReference type="Pfam" id="PF24233">
    <property type="entry name" value="DUF7446"/>
    <property type="match status" value="1"/>
</dbReference>
<evidence type="ECO:0000313" key="2">
    <source>
        <dbReference type="Proteomes" id="UP000696184"/>
    </source>
</evidence>
<proteinExistence type="predicted"/>